<feature type="signal peptide" evidence="1">
    <location>
        <begin position="1"/>
        <end position="26"/>
    </location>
</feature>
<dbReference type="RefSeq" id="WP_320552103.1">
    <property type="nucleotide sequence ID" value="NZ_JAQLOK010000006.1"/>
</dbReference>
<dbReference type="EMBL" id="JARJJS010000006">
    <property type="protein sequence ID" value="MDF4026729.1"/>
    <property type="molecule type" value="Genomic_DNA"/>
</dbReference>
<sequence>MTSRTVAQAVGLVLTGMFISVGAAHAADTPSAPTAPRAVSAGVQVAIDPVTHQLRAPTDAERAAYAKAFQERQSRISAFATQPRTRADATKTLRTVDFGNGMRGKAVKLPQEMMSSVVATRNADGTISIHHDGDDSAAKAPEATR</sequence>
<feature type="chain" id="PRO_5046665020" description="DUF4148 domain-containing protein" evidence="1">
    <location>
        <begin position="27"/>
        <end position="145"/>
    </location>
</feature>
<evidence type="ECO:0000313" key="2">
    <source>
        <dbReference type="EMBL" id="MDF4026729.1"/>
    </source>
</evidence>
<keyword evidence="1" id="KW-0732">Signal</keyword>
<evidence type="ECO:0008006" key="4">
    <source>
        <dbReference type="Google" id="ProtNLM"/>
    </source>
</evidence>
<name>A0ABT6BFF5_9GAMM</name>
<dbReference type="NCBIfam" id="NF047450">
    <property type="entry name" value="post-PEP-CTERM_1"/>
    <property type="match status" value="1"/>
</dbReference>
<comment type="caution">
    <text evidence="2">The sequence shown here is derived from an EMBL/GenBank/DDBJ whole genome shotgun (WGS) entry which is preliminary data.</text>
</comment>
<organism evidence="2 3">
    <name type="scientific">Luteibacter sahnii</name>
    <dbReference type="NCBI Taxonomy" id="3021977"/>
    <lineage>
        <taxon>Bacteria</taxon>
        <taxon>Pseudomonadati</taxon>
        <taxon>Pseudomonadota</taxon>
        <taxon>Gammaproteobacteria</taxon>
        <taxon>Lysobacterales</taxon>
        <taxon>Rhodanobacteraceae</taxon>
        <taxon>Luteibacter</taxon>
    </lineage>
</organism>
<reference evidence="2 3" key="1">
    <citation type="journal article" date="2024" name="Curr. Microbiol.">
        <title>Luteibacter sahnii sp. nov., A Novel Yellow-Colored Xanthomonadin Pigment Producing Probiotic Bacterium from Healthy Rice Seed Microbiome.</title>
        <authorList>
            <person name="Jaiswal G."/>
            <person name="Rana R."/>
            <person name="Nayak P.K."/>
            <person name="Chouhan R."/>
            <person name="Gandhi S.G."/>
            <person name="Patel H.K."/>
            <person name="Patil P.B."/>
        </authorList>
    </citation>
    <scope>NUCLEOTIDE SEQUENCE [LARGE SCALE GENOMIC DNA]</scope>
    <source>
        <strain evidence="2 3">PPL201</strain>
    </source>
</reference>
<accession>A0ABT6BFF5</accession>
<gene>
    <name evidence="2" type="ORF">P3W24_17275</name>
</gene>
<evidence type="ECO:0000256" key="1">
    <source>
        <dbReference type="SAM" id="SignalP"/>
    </source>
</evidence>
<keyword evidence="3" id="KW-1185">Reference proteome</keyword>
<protein>
    <recommendedName>
        <fullName evidence="4">DUF4148 domain-containing protein</fullName>
    </recommendedName>
</protein>
<proteinExistence type="predicted"/>
<evidence type="ECO:0000313" key="3">
    <source>
        <dbReference type="Proteomes" id="UP001528850"/>
    </source>
</evidence>
<dbReference type="Proteomes" id="UP001528850">
    <property type="component" value="Unassembled WGS sequence"/>
</dbReference>